<proteinExistence type="predicted"/>
<keyword evidence="4" id="KW-1185">Reference proteome</keyword>
<dbReference type="Proteomes" id="UP001598130">
    <property type="component" value="Unassembled WGS sequence"/>
</dbReference>
<comment type="caution">
    <text evidence="3">The sequence shown here is derived from an EMBL/GenBank/DDBJ whole genome shotgun (WGS) entry which is preliminary data.</text>
</comment>
<feature type="compositionally biased region" description="Basic and acidic residues" evidence="1">
    <location>
        <begin position="237"/>
        <end position="249"/>
    </location>
</feature>
<evidence type="ECO:0000256" key="1">
    <source>
        <dbReference type="SAM" id="MobiDB-lite"/>
    </source>
</evidence>
<feature type="transmembrane region" description="Helical" evidence="2">
    <location>
        <begin position="45"/>
        <end position="68"/>
    </location>
</feature>
<reference evidence="3 4" key="1">
    <citation type="submission" date="2022-09" db="EMBL/GenBank/DDBJ databases">
        <title>New species of Phenylobacterium.</title>
        <authorList>
            <person name="Mieszkin S."/>
        </authorList>
    </citation>
    <scope>NUCLEOTIDE SEQUENCE [LARGE SCALE GENOMIC DNA]</scope>
    <source>
        <strain evidence="3 4">HK31-G</strain>
    </source>
</reference>
<feature type="region of interest" description="Disordered" evidence="1">
    <location>
        <begin position="216"/>
        <end position="266"/>
    </location>
</feature>
<protein>
    <submittedName>
        <fullName evidence="3">Uncharacterized protein</fullName>
    </submittedName>
</protein>
<evidence type="ECO:0000313" key="4">
    <source>
        <dbReference type="Proteomes" id="UP001598130"/>
    </source>
</evidence>
<keyword evidence="2" id="KW-0472">Membrane</keyword>
<name>A0ABW6CPJ2_9CAUL</name>
<keyword evidence="2" id="KW-1133">Transmembrane helix</keyword>
<organism evidence="3 4">
    <name type="scientific">Phenylobacterium ferrooxidans</name>
    <dbReference type="NCBI Taxonomy" id="2982689"/>
    <lineage>
        <taxon>Bacteria</taxon>
        <taxon>Pseudomonadati</taxon>
        <taxon>Pseudomonadota</taxon>
        <taxon>Alphaproteobacteria</taxon>
        <taxon>Caulobacterales</taxon>
        <taxon>Caulobacteraceae</taxon>
        <taxon>Phenylobacterium</taxon>
    </lineage>
</organism>
<gene>
    <name evidence="3" type="ORF">OCL97_08645</name>
</gene>
<evidence type="ECO:0000313" key="3">
    <source>
        <dbReference type="EMBL" id="MFD3264026.1"/>
    </source>
</evidence>
<feature type="transmembrane region" description="Helical" evidence="2">
    <location>
        <begin position="18"/>
        <end position="39"/>
    </location>
</feature>
<sequence length="266" mass="27663">MPPYDPATAQVDQSSEKLLWTGAAANGALILALVGFAGGADDQIAALRIITIPAILCVTGFSFGATAIMHGAARLAQRLLEATAHARIALAHHQAAAFKDVFETPSVDPIVARLVWGDQADDEVRKLLLGRLANAKASTDRSDATFEEGVAGLEACAKAGNLHLRAAQRWLGASFAAAAVAVVVLLGQAWATNTSPALPTLPGVAAARRTLAAPPAVGAKAPPIVAPPQDLPPCRNGAKDCKPWERDWPEPPPVGAVVLEPRRDTR</sequence>
<accession>A0ABW6CPJ2</accession>
<evidence type="ECO:0000256" key="2">
    <source>
        <dbReference type="SAM" id="Phobius"/>
    </source>
</evidence>
<keyword evidence="2" id="KW-0812">Transmembrane</keyword>
<dbReference type="EMBL" id="JAOTJD010000013">
    <property type="protein sequence ID" value="MFD3264026.1"/>
    <property type="molecule type" value="Genomic_DNA"/>
</dbReference>